<dbReference type="Pfam" id="PF00084">
    <property type="entry name" value="Sushi"/>
    <property type="match status" value="3"/>
</dbReference>
<feature type="signal peptide" evidence="6">
    <location>
        <begin position="1"/>
        <end position="22"/>
    </location>
</feature>
<evidence type="ECO:0000313" key="8">
    <source>
        <dbReference type="Proteomes" id="UP000694941"/>
    </source>
</evidence>
<evidence type="ECO:0000259" key="7">
    <source>
        <dbReference type="PROSITE" id="PS50923"/>
    </source>
</evidence>
<keyword evidence="2" id="KW-0677">Repeat</keyword>
<dbReference type="Proteomes" id="UP000694941">
    <property type="component" value="Unplaced"/>
</dbReference>
<dbReference type="InterPro" id="IPR035976">
    <property type="entry name" value="Sushi/SCR/CCP_sf"/>
</dbReference>
<dbReference type="PANTHER" id="PTHR19325">
    <property type="entry name" value="COMPLEMENT COMPONENT-RELATED SUSHI DOMAIN-CONTAINING"/>
    <property type="match status" value="1"/>
</dbReference>
<dbReference type="GeneID" id="106475346"/>
<dbReference type="Gene3D" id="2.10.70.10">
    <property type="entry name" value="Complement Module, domain 1"/>
    <property type="match status" value="3"/>
</dbReference>
<evidence type="ECO:0000256" key="5">
    <source>
        <dbReference type="PROSITE-ProRule" id="PRU00302"/>
    </source>
</evidence>
<feature type="domain" description="Sushi" evidence="7">
    <location>
        <begin position="380"/>
        <end position="441"/>
    </location>
</feature>
<comment type="caution">
    <text evidence="5">Lacks conserved residue(s) required for the propagation of feature annotation.</text>
</comment>
<feature type="domain" description="Sushi" evidence="7">
    <location>
        <begin position="442"/>
        <end position="504"/>
    </location>
</feature>
<evidence type="ECO:0000256" key="6">
    <source>
        <dbReference type="SAM" id="SignalP"/>
    </source>
</evidence>
<keyword evidence="4" id="KW-0325">Glycoprotein</keyword>
<proteinExistence type="predicted"/>
<dbReference type="SMART" id="SM00032">
    <property type="entry name" value="CCP"/>
    <property type="match status" value="3"/>
</dbReference>
<evidence type="ECO:0000313" key="9">
    <source>
        <dbReference type="RefSeq" id="XP_022236371.1"/>
    </source>
</evidence>
<evidence type="ECO:0000256" key="3">
    <source>
        <dbReference type="ARBA" id="ARBA00023157"/>
    </source>
</evidence>
<keyword evidence="8" id="KW-1185">Reference proteome</keyword>
<dbReference type="SUPFAM" id="SSF57535">
    <property type="entry name" value="Complement control module/SCR domain"/>
    <property type="match status" value="3"/>
</dbReference>
<sequence>MPKTGMSFFVITAVLLVSGARSFILSRSHTESQRYRDRIFHQGRRIPQISQSRISEDGRSPMYNQRAHWRHLANRVHYDNNNRRFSSLSPHLFGATTNRYDPKSTLLQGGHYPLKRGRLNRLTYRRHGVRGHITISTARKGHTRTRIPRRRKGEGAARFFAPAQDHFGSNNSRLEVQSDQPAYNRSNIILTHVSQVFPSRERASERYTIKLPLTSPSSYQAYTRGQRRRGSVVNISTPPRAYRDRYTKQPRPQKLFHVQIEGARKAIPQSFYYRTDTQLPIRRSMSLRTTNRPISSMCIRCPRDQKIIVDRGQTCAVTSLPPVRTCSRLLRSPGSVEIAVTLGPRPGTKVSEGEYFIQLHIKKAGIKLQTCQFRLHVKVLKCPLLKAPDHGYVSCSNGTTWGSICRFTCASDHRLVGKEVITCEGDQSSVQWTGQSPVCKVQECPALMVPDHGFMTCTRGPLIPGSRCRFACNINYQLLGSASVMCMNDHGVIHWSGVLPFCRVAECPPLRPPDQGFVLCSNGSAIGSTCQFSCRKHYLLVGSVSVTCRDDRQTYRYCPSSFH</sequence>
<dbReference type="InterPro" id="IPR050350">
    <property type="entry name" value="Compl-Cell_Adhes-Reg"/>
</dbReference>
<accession>A0ABM1RYB6</accession>
<dbReference type="CDD" id="cd00033">
    <property type="entry name" value="CCP"/>
    <property type="match status" value="3"/>
</dbReference>
<feature type="chain" id="PRO_5046803864" evidence="6">
    <location>
        <begin position="23"/>
        <end position="563"/>
    </location>
</feature>
<dbReference type="InterPro" id="IPR000436">
    <property type="entry name" value="Sushi_SCR_CCP_dom"/>
</dbReference>
<dbReference type="RefSeq" id="XP_022236371.1">
    <property type="nucleotide sequence ID" value="XM_022380663.1"/>
</dbReference>
<name>A0ABM1RYB6_LIMPO</name>
<organism evidence="8 9">
    <name type="scientific">Limulus polyphemus</name>
    <name type="common">Atlantic horseshoe crab</name>
    <dbReference type="NCBI Taxonomy" id="6850"/>
    <lineage>
        <taxon>Eukaryota</taxon>
        <taxon>Metazoa</taxon>
        <taxon>Ecdysozoa</taxon>
        <taxon>Arthropoda</taxon>
        <taxon>Chelicerata</taxon>
        <taxon>Merostomata</taxon>
        <taxon>Xiphosura</taxon>
        <taxon>Limulidae</taxon>
        <taxon>Limulus</taxon>
    </lineage>
</organism>
<protein>
    <submittedName>
        <fullName evidence="9">Uncharacterized protein LOC106475346</fullName>
    </submittedName>
</protein>
<gene>
    <name evidence="9" type="primary">LOC106475346</name>
</gene>
<dbReference type="PANTHER" id="PTHR19325:SF560">
    <property type="entry name" value="SUSHI, VON WILLEBRAND FACTOR TYPE A, EGF AND PENTRAXIN DOMAIN-CONTAINING PROTEIN 1"/>
    <property type="match status" value="1"/>
</dbReference>
<keyword evidence="1 5" id="KW-0768">Sushi</keyword>
<dbReference type="PROSITE" id="PS50923">
    <property type="entry name" value="SUSHI"/>
    <property type="match status" value="2"/>
</dbReference>
<keyword evidence="6" id="KW-0732">Signal</keyword>
<evidence type="ECO:0000256" key="2">
    <source>
        <dbReference type="ARBA" id="ARBA00022737"/>
    </source>
</evidence>
<reference evidence="9" key="1">
    <citation type="submission" date="2025-08" db="UniProtKB">
        <authorList>
            <consortium name="RefSeq"/>
        </authorList>
    </citation>
    <scope>IDENTIFICATION</scope>
    <source>
        <tissue evidence="9">Muscle</tissue>
    </source>
</reference>
<evidence type="ECO:0000256" key="4">
    <source>
        <dbReference type="ARBA" id="ARBA00023180"/>
    </source>
</evidence>
<evidence type="ECO:0000256" key="1">
    <source>
        <dbReference type="ARBA" id="ARBA00022659"/>
    </source>
</evidence>
<keyword evidence="3" id="KW-1015">Disulfide bond</keyword>